<comment type="caution">
    <text evidence="9">The sequence shown here is derived from an EMBL/GenBank/DDBJ whole genome shotgun (WGS) entry which is preliminary data.</text>
</comment>
<feature type="binding site" evidence="7">
    <location>
        <position position="90"/>
    </location>
    <ligand>
        <name>substrate</name>
    </ligand>
</feature>
<dbReference type="CDD" id="cd24010">
    <property type="entry name" value="ASKHA_NBD_AcK_PK"/>
    <property type="match status" value="1"/>
</dbReference>
<proteinExistence type="inferred from homology"/>
<evidence type="ECO:0000256" key="6">
    <source>
        <dbReference type="ARBA" id="ARBA00022840"/>
    </source>
</evidence>
<comment type="cofactor">
    <cofactor evidence="7">
        <name>Mg(2+)</name>
        <dbReference type="ChEBI" id="CHEBI:18420"/>
    </cofactor>
    <cofactor evidence="7">
        <name>Mn(2+)</name>
        <dbReference type="ChEBI" id="CHEBI:29035"/>
    </cofactor>
    <text evidence="7">Mg(2+). Can also accept Mn(2+).</text>
</comment>
<feature type="site" description="Transition state stabilizer" evidence="7">
    <location>
        <position position="179"/>
    </location>
</feature>
<feature type="binding site" evidence="7">
    <location>
        <begin position="207"/>
        <end position="211"/>
    </location>
    <ligand>
        <name>ATP</name>
        <dbReference type="ChEBI" id="CHEBI:30616"/>
    </ligand>
</feature>
<dbReference type="InterPro" id="IPR000890">
    <property type="entry name" value="Aliphatic_acid_kin_short-chain"/>
</dbReference>
<organism evidence="9 10">
    <name type="scientific">Candidatus Dorea gallistercoris</name>
    <dbReference type="NCBI Taxonomy" id="2838542"/>
    <lineage>
        <taxon>Bacteria</taxon>
        <taxon>Bacillati</taxon>
        <taxon>Bacillota</taxon>
        <taxon>Clostridia</taxon>
        <taxon>Lachnospirales</taxon>
        <taxon>Lachnospiraceae</taxon>
        <taxon>Dorea</taxon>
    </lineage>
</organism>
<comment type="similarity">
    <text evidence="1 7 8">Belongs to the acetokinase family.</text>
</comment>
<sequence>MNVLVINCGSSSLKFQLINSDSEEVLAKGLCERIGIDGRLTYQPEGGEKEVSDKAMPTHTEAIQFVIEALTNDKTGVVKSLDEIGAVGHRVVHGGEKFASSVVIDKDVLKAIEECNDLAPLHNPANLIGINACQKLMPGTPMVAVFDTAFHQTMPERAYLYGLPYEYYEKYAVRRYGFHGTSHSFVSKHAAEFLGLDLEHSKIIVAHLGNGASVSAVENGKCVDTSMGLTPLEGLVMGTRSGDMDPAIMEYIAKKEDLDIAGVMNVLNKKSGVLGLSKNLSSDFRDLEEGMNSGNKYAKAAMEVFCYRVAKYIGSYAAAMNGVDAIAFTAGIGENSGTVRKMVLAYLGYLGIELDEEANQKRGEDQVISTADSKVKAAVIPTNEELAIARETVALV</sequence>
<keyword evidence="7" id="KW-0479">Metal-binding</keyword>
<dbReference type="Proteomes" id="UP000824263">
    <property type="component" value="Unassembled WGS sequence"/>
</dbReference>
<feature type="binding site" evidence="7">
    <location>
        <begin position="331"/>
        <end position="335"/>
    </location>
    <ligand>
        <name>ATP</name>
        <dbReference type="ChEBI" id="CHEBI:30616"/>
    </ligand>
</feature>
<dbReference type="PROSITE" id="PS01075">
    <property type="entry name" value="ACETATE_KINASE_1"/>
    <property type="match status" value="1"/>
</dbReference>
<evidence type="ECO:0000256" key="3">
    <source>
        <dbReference type="ARBA" id="ARBA00022679"/>
    </source>
</evidence>
<protein>
    <recommendedName>
        <fullName evidence="7">Acetate kinase</fullName>
        <ecNumber evidence="7">2.7.2.1</ecNumber>
    </recommendedName>
    <alternativeName>
        <fullName evidence="7">Acetokinase</fullName>
    </alternativeName>
</protein>
<gene>
    <name evidence="7" type="primary">ackA</name>
    <name evidence="9" type="ORF">H9873_01620</name>
</gene>
<evidence type="ECO:0000256" key="8">
    <source>
        <dbReference type="RuleBase" id="RU003835"/>
    </source>
</evidence>
<dbReference type="HAMAP" id="MF_00020">
    <property type="entry name" value="Acetate_kinase"/>
    <property type="match status" value="1"/>
</dbReference>
<evidence type="ECO:0000313" key="10">
    <source>
        <dbReference type="Proteomes" id="UP000824263"/>
    </source>
</evidence>
<dbReference type="PANTHER" id="PTHR21060">
    <property type="entry name" value="ACETATE KINASE"/>
    <property type="match status" value="1"/>
</dbReference>
<feature type="active site" description="Proton donor/acceptor" evidence="7">
    <location>
        <position position="147"/>
    </location>
</feature>
<dbReference type="PRINTS" id="PR00471">
    <property type="entry name" value="ACETATEKNASE"/>
</dbReference>
<feature type="binding site" evidence="7">
    <location>
        <position position="14"/>
    </location>
    <ligand>
        <name>ATP</name>
        <dbReference type="ChEBI" id="CHEBI:30616"/>
    </ligand>
</feature>
<evidence type="ECO:0000256" key="5">
    <source>
        <dbReference type="ARBA" id="ARBA00022777"/>
    </source>
</evidence>
<accession>A0A9D1UDW7</accession>
<dbReference type="AlphaFoldDB" id="A0A9D1UDW7"/>
<evidence type="ECO:0000256" key="1">
    <source>
        <dbReference type="ARBA" id="ARBA00008748"/>
    </source>
</evidence>
<dbReference type="PIRSF" id="PIRSF000722">
    <property type="entry name" value="Acetate_prop_kin"/>
    <property type="match status" value="1"/>
</dbReference>
<feature type="binding site" evidence="7">
    <location>
        <position position="7"/>
    </location>
    <ligand>
        <name>Mg(2+)</name>
        <dbReference type="ChEBI" id="CHEBI:18420"/>
    </ligand>
</feature>
<keyword evidence="3 7" id="KW-0808">Transferase</keyword>
<dbReference type="NCBIfam" id="TIGR00016">
    <property type="entry name" value="ackA"/>
    <property type="match status" value="1"/>
</dbReference>
<comment type="function">
    <text evidence="7">Catalyzes the formation of acetyl phosphate from acetate and ATP. Can also catalyze the reverse reaction.</text>
</comment>
<dbReference type="GO" id="GO:0006083">
    <property type="term" value="P:acetate metabolic process"/>
    <property type="evidence" value="ECO:0007669"/>
    <property type="project" value="TreeGrafter"/>
</dbReference>
<keyword evidence="4 7" id="KW-0547">Nucleotide-binding</keyword>
<dbReference type="GO" id="GO:0006085">
    <property type="term" value="P:acetyl-CoA biosynthetic process"/>
    <property type="evidence" value="ECO:0007669"/>
    <property type="project" value="UniProtKB-UniRule"/>
</dbReference>
<dbReference type="GO" id="GO:0000287">
    <property type="term" value="F:magnesium ion binding"/>
    <property type="evidence" value="ECO:0007669"/>
    <property type="project" value="UniProtKB-UniRule"/>
</dbReference>
<evidence type="ECO:0000256" key="4">
    <source>
        <dbReference type="ARBA" id="ARBA00022741"/>
    </source>
</evidence>
<dbReference type="GO" id="GO:0008776">
    <property type="term" value="F:acetate kinase activity"/>
    <property type="evidence" value="ECO:0007669"/>
    <property type="project" value="UniProtKB-UniRule"/>
</dbReference>
<dbReference type="Gene3D" id="3.30.420.40">
    <property type="match status" value="2"/>
</dbReference>
<dbReference type="GO" id="GO:0005737">
    <property type="term" value="C:cytoplasm"/>
    <property type="evidence" value="ECO:0007669"/>
    <property type="project" value="UniProtKB-SubCell"/>
</dbReference>
<name>A0A9D1UDW7_9FIRM</name>
<dbReference type="PROSITE" id="PS01076">
    <property type="entry name" value="ACETATE_KINASE_2"/>
    <property type="match status" value="1"/>
</dbReference>
<evidence type="ECO:0000256" key="2">
    <source>
        <dbReference type="ARBA" id="ARBA00022490"/>
    </source>
</evidence>
<keyword evidence="7" id="KW-0460">Magnesium</keyword>
<dbReference type="InterPro" id="IPR004372">
    <property type="entry name" value="Ac/propionate_kinase"/>
</dbReference>
<dbReference type="SUPFAM" id="SSF53067">
    <property type="entry name" value="Actin-like ATPase domain"/>
    <property type="match status" value="2"/>
</dbReference>
<reference evidence="9" key="1">
    <citation type="journal article" date="2021" name="PeerJ">
        <title>Extensive microbial diversity within the chicken gut microbiome revealed by metagenomics and culture.</title>
        <authorList>
            <person name="Gilroy R."/>
            <person name="Ravi A."/>
            <person name="Getino M."/>
            <person name="Pursley I."/>
            <person name="Horton D.L."/>
            <person name="Alikhan N.F."/>
            <person name="Baker D."/>
            <person name="Gharbi K."/>
            <person name="Hall N."/>
            <person name="Watson M."/>
            <person name="Adriaenssens E.M."/>
            <person name="Foster-Nyarko E."/>
            <person name="Jarju S."/>
            <person name="Secka A."/>
            <person name="Antonio M."/>
            <person name="Oren A."/>
            <person name="Chaudhuri R.R."/>
            <person name="La Ragione R."/>
            <person name="Hildebrand F."/>
            <person name="Pallen M.J."/>
        </authorList>
    </citation>
    <scope>NUCLEOTIDE SEQUENCE</scope>
    <source>
        <strain evidence="9">ChiSxjej1B13-11762</strain>
    </source>
</reference>
<feature type="binding site" evidence="7">
    <location>
        <position position="384"/>
    </location>
    <ligand>
        <name>Mg(2+)</name>
        <dbReference type="ChEBI" id="CHEBI:18420"/>
    </ligand>
</feature>
<dbReference type="EC" id="2.7.2.1" evidence="7"/>
<dbReference type="InterPro" id="IPR043129">
    <property type="entry name" value="ATPase_NBD"/>
</dbReference>
<dbReference type="Pfam" id="PF00871">
    <property type="entry name" value="Acetate_kinase"/>
    <property type="match status" value="1"/>
</dbReference>
<comment type="subcellular location">
    <subcellularLocation>
        <location evidence="7">Cytoplasm</location>
    </subcellularLocation>
</comment>
<reference evidence="9" key="2">
    <citation type="submission" date="2021-04" db="EMBL/GenBank/DDBJ databases">
        <authorList>
            <person name="Gilroy R."/>
        </authorList>
    </citation>
    <scope>NUCLEOTIDE SEQUENCE</scope>
    <source>
        <strain evidence="9">ChiSxjej1B13-11762</strain>
    </source>
</reference>
<feature type="site" description="Transition state stabilizer" evidence="7">
    <location>
        <position position="240"/>
    </location>
</feature>
<comment type="catalytic activity">
    <reaction evidence="7">
        <text>acetate + ATP = acetyl phosphate + ADP</text>
        <dbReference type="Rhea" id="RHEA:11352"/>
        <dbReference type="ChEBI" id="CHEBI:22191"/>
        <dbReference type="ChEBI" id="CHEBI:30089"/>
        <dbReference type="ChEBI" id="CHEBI:30616"/>
        <dbReference type="ChEBI" id="CHEBI:456216"/>
        <dbReference type="EC" id="2.7.2.1"/>
    </reaction>
</comment>
<dbReference type="PANTHER" id="PTHR21060:SF15">
    <property type="entry name" value="ACETATE KINASE-RELATED"/>
    <property type="match status" value="1"/>
</dbReference>
<dbReference type="EMBL" id="DXGF01000029">
    <property type="protein sequence ID" value="HIW83011.1"/>
    <property type="molecule type" value="Genomic_DNA"/>
</dbReference>
<comment type="pathway">
    <text evidence="7">Metabolic intermediate biosynthesis; acetyl-CoA biosynthesis; acetyl-CoA from acetate: step 1/2.</text>
</comment>
<comment type="subunit">
    <text evidence="7">Homodimer.</text>
</comment>
<evidence type="ECO:0000313" key="9">
    <source>
        <dbReference type="EMBL" id="HIW83011.1"/>
    </source>
</evidence>
<keyword evidence="2 7" id="KW-0963">Cytoplasm</keyword>
<dbReference type="GO" id="GO:0005524">
    <property type="term" value="F:ATP binding"/>
    <property type="evidence" value="ECO:0007669"/>
    <property type="project" value="UniProtKB-KW"/>
</dbReference>
<keyword evidence="5 7" id="KW-0418">Kinase</keyword>
<evidence type="ECO:0000256" key="7">
    <source>
        <dbReference type="HAMAP-Rule" id="MF_00020"/>
    </source>
</evidence>
<keyword evidence="6 7" id="KW-0067">ATP-binding</keyword>
<feature type="binding site" evidence="7">
    <location>
        <begin position="283"/>
        <end position="285"/>
    </location>
    <ligand>
        <name>ATP</name>
        <dbReference type="ChEBI" id="CHEBI:30616"/>
    </ligand>
</feature>
<dbReference type="InterPro" id="IPR023865">
    <property type="entry name" value="Aliphatic_acid_kinase_CS"/>
</dbReference>